<dbReference type="Gene3D" id="3.40.30.10">
    <property type="entry name" value="Glutaredoxin"/>
    <property type="match status" value="1"/>
</dbReference>
<dbReference type="AlphaFoldDB" id="A0A9P8Q834"/>
<evidence type="ECO:0000256" key="2">
    <source>
        <dbReference type="RuleBase" id="RU003494"/>
    </source>
</evidence>
<keyword evidence="6" id="KW-1185">Reference proteome</keyword>
<comment type="caution">
    <text evidence="5">The sequence shown here is derived from an EMBL/GenBank/DDBJ whole genome shotgun (WGS) entry which is preliminary data.</text>
</comment>
<dbReference type="Gene3D" id="1.20.1050.10">
    <property type="match status" value="1"/>
</dbReference>
<proteinExistence type="inferred from homology"/>
<evidence type="ECO:0000259" key="4">
    <source>
        <dbReference type="PROSITE" id="PS50405"/>
    </source>
</evidence>
<dbReference type="InterPro" id="IPR040079">
    <property type="entry name" value="Glutathione_S-Trfase"/>
</dbReference>
<dbReference type="InterPro" id="IPR010987">
    <property type="entry name" value="Glutathione-S-Trfase_C-like"/>
</dbReference>
<evidence type="ECO:0000313" key="5">
    <source>
        <dbReference type="EMBL" id="KAH3685828.1"/>
    </source>
</evidence>
<sequence>MSTTQKEQQPKLILHWLEESRAQRIVWLLEELELEYTLKLYHRSQGKAADAALLEKSQLGKSPVLEIESIDSETGQVTTKFVEESGFIISYIIDHFDYSHKLSSLSSEEKELVQFYLHFTEGTFQPFLTFVVVHAVANGMSPFFARFITSKFTQTIDTLYSLKNINLTCEKLEKDLEKNYSQNTSSSQDLFFVSNKITGADIILIFPLEVIFESNRLQDLGFDVSKYPLLAKWVSEIRSRAAYRRSYERVEREGKGQFKIGPPLHNNGA</sequence>
<dbReference type="SUPFAM" id="SSF52833">
    <property type="entry name" value="Thioredoxin-like"/>
    <property type="match status" value="1"/>
</dbReference>
<feature type="domain" description="GST N-terminal" evidence="3">
    <location>
        <begin position="9"/>
        <end position="100"/>
    </location>
</feature>
<dbReference type="PROSITE" id="PS50404">
    <property type="entry name" value="GST_NTER"/>
    <property type="match status" value="1"/>
</dbReference>
<dbReference type="PANTHER" id="PTHR44051">
    <property type="entry name" value="GLUTATHIONE S-TRANSFERASE-RELATED"/>
    <property type="match status" value="1"/>
</dbReference>
<dbReference type="InterPro" id="IPR036282">
    <property type="entry name" value="Glutathione-S-Trfase_C_sf"/>
</dbReference>
<reference evidence="5" key="2">
    <citation type="submission" date="2021-01" db="EMBL/GenBank/DDBJ databases">
        <authorList>
            <person name="Schikora-Tamarit M.A."/>
        </authorList>
    </citation>
    <scope>NUCLEOTIDE SEQUENCE</scope>
    <source>
        <strain evidence="5">CBS2887</strain>
    </source>
</reference>
<dbReference type="SFLD" id="SFLDG00358">
    <property type="entry name" value="Main_(cytGST)"/>
    <property type="match status" value="1"/>
</dbReference>
<dbReference type="Pfam" id="PF00043">
    <property type="entry name" value="GST_C"/>
    <property type="match status" value="1"/>
</dbReference>
<dbReference type="Proteomes" id="UP000774326">
    <property type="component" value="Unassembled WGS sequence"/>
</dbReference>
<dbReference type="InterPro" id="IPR036249">
    <property type="entry name" value="Thioredoxin-like_sf"/>
</dbReference>
<dbReference type="InterPro" id="IPR004045">
    <property type="entry name" value="Glutathione_S-Trfase_N"/>
</dbReference>
<organism evidence="5 6">
    <name type="scientific">Wickerhamomyces pijperi</name>
    <name type="common">Yeast</name>
    <name type="synonym">Pichia pijperi</name>
    <dbReference type="NCBI Taxonomy" id="599730"/>
    <lineage>
        <taxon>Eukaryota</taxon>
        <taxon>Fungi</taxon>
        <taxon>Dikarya</taxon>
        <taxon>Ascomycota</taxon>
        <taxon>Saccharomycotina</taxon>
        <taxon>Saccharomycetes</taxon>
        <taxon>Phaffomycetales</taxon>
        <taxon>Wickerhamomycetaceae</taxon>
        <taxon>Wickerhamomyces</taxon>
    </lineage>
</organism>
<dbReference type="EMBL" id="JAEUBG010001769">
    <property type="protein sequence ID" value="KAH3685828.1"/>
    <property type="molecule type" value="Genomic_DNA"/>
</dbReference>
<dbReference type="InterPro" id="IPR004046">
    <property type="entry name" value="GST_C"/>
</dbReference>
<accession>A0A9P8Q834</accession>
<dbReference type="PROSITE" id="PS50405">
    <property type="entry name" value="GST_CTER"/>
    <property type="match status" value="1"/>
</dbReference>
<dbReference type="Pfam" id="PF02798">
    <property type="entry name" value="GST_N"/>
    <property type="match status" value="1"/>
</dbReference>
<gene>
    <name evidence="5" type="ORF">WICPIJ_003187</name>
</gene>
<dbReference type="PANTHER" id="PTHR44051:SF9">
    <property type="entry name" value="GLUTATHIONE S-TRANSFERASE 1"/>
    <property type="match status" value="1"/>
</dbReference>
<evidence type="ECO:0008006" key="7">
    <source>
        <dbReference type="Google" id="ProtNLM"/>
    </source>
</evidence>
<comment type="similarity">
    <text evidence="1 2">Belongs to the GST superfamily.</text>
</comment>
<evidence type="ECO:0000313" key="6">
    <source>
        <dbReference type="Proteomes" id="UP000774326"/>
    </source>
</evidence>
<name>A0A9P8Q834_WICPI</name>
<reference evidence="5" key="1">
    <citation type="journal article" date="2021" name="Open Biol.">
        <title>Shared evolutionary footprints suggest mitochondrial oxidative damage underlies multiple complex I losses in fungi.</title>
        <authorList>
            <person name="Schikora-Tamarit M.A."/>
            <person name="Marcet-Houben M."/>
            <person name="Nosek J."/>
            <person name="Gabaldon T."/>
        </authorList>
    </citation>
    <scope>NUCLEOTIDE SEQUENCE</scope>
    <source>
        <strain evidence="5">CBS2887</strain>
    </source>
</reference>
<dbReference type="OrthoDB" id="2098326at2759"/>
<evidence type="ECO:0000256" key="1">
    <source>
        <dbReference type="ARBA" id="ARBA00007409"/>
    </source>
</evidence>
<evidence type="ECO:0000259" key="3">
    <source>
        <dbReference type="PROSITE" id="PS50404"/>
    </source>
</evidence>
<protein>
    <recommendedName>
        <fullName evidence="7">Glutathione transferase</fullName>
    </recommendedName>
</protein>
<feature type="domain" description="GST C-terminal" evidence="4">
    <location>
        <begin position="106"/>
        <end position="263"/>
    </location>
</feature>
<dbReference type="SUPFAM" id="SSF47616">
    <property type="entry name" value="GST C-terminal domain-like"/>
    <property type="match status" value="1"/>
</dbReference>
<dbReference type="SFLD" id="SFLDS00019">
    <property type="entry name" value="Glutathione_Transferase_(cytos"/>
    <property type="match status" value="1"/>
</dbReference>